<evidence type="ECO:0000313" key="4">
    <source>
        <dbReference type="EMBL" id="TLP91876.1"/>
    </source>
</evidence>
<dbReference type="Proteomes" id="UP000307747">
    <property type="component" value="Unassembled WGS sequence"/>
</dbReference>
<sequence>MKFKSLSAILLSSLLLASCGNGSSDSNSKSENKKDTTSDNQVISINKIKTSPDDAIKKAQETYNNQDLKGISYEKSNGEWAYKIEQQGDNKESEVIISDKNKKILNKEKENENSINNDEAFKYNEAIDYKDAIKKGQKEFDGKIKEWSLSKDDGKLVYDLDLKNDKEKHEITIDAKNGKVLNNEQDN</sequence>
<evidence type="ECO:0000313" key="5">
    <source>
        <dbReference type="Proteomes" id="UP000307747"/>
    </source>
</evidence>
<protein>
    <submittedName>
        <fullName evidence="4">Peptidase</fullName>
    </submittedName>
</protein>
<evidence type="ECO:0000256" key="1">
    <source>
        <dbReference type="SAM" id="MobiDB-lite"/>
    </source>
</evidence>
<feature type="signal peptide" evidence="2">
    <location>
        <begin position="1"/>
        <end position="17"/>
    </location>
</feature>
<feature type="region of interest" description="Disordered" evidence="1">
    <location>
        <begin position="20"/>
        <end position="49"/>
    </location>
</feature>
<dbReference type="PROSITE" id="PS51257">
    <property type="entry name" value="PROKAR_LIPOPROTEIN"/>
    <property type="match status" value="1"/>
</dbReference>
<keyword evidence="2" id="KW-0732">Signal</keyword>
<evidence type="ECO:0000256" key="2">
    <source>
        <dbReference type="SAM" id="SignalP"/>
    </source>
</evidence>
<feature type="compositionally biased region" description="Polar residues" evidence="1">
    <location>
        <begin position="40"/>
        <end position="49"/>
    </location>
</feature>
<organism evidence="4 5">
    <name type="scientific">Staphylococcus xylosus</name>
    <dbReference type="NCBI Taxonomy" id="1288"/>
    <lineage>
        <taxon>Bacteria</taxon>
        <taxon>Bacillati</taxon>
        <taxon>Bacillota</taxon>
        <taxon>Bacilli</taxon>
        <taxon>Bacillales</taxon>
        <taxon>Staphylococcaceae</taxon>
        <taxon>Staphylococcus</taxon>
    </lineage>
</organism>
<comment type="caution">
    <text evidence="4">The sequence shown here is derived from an EMBL/GenBank/DDBJ whole genome shotgun (WGS) entry which is preliminary data.</text>
</comment>
<dbReference type="InterPro" id="IPR025711">
    <property type="entry name" value="PepSY"/>
</dbReference>
<dbReference type="Pfam" id="PF03413">
    <property type="entry name" value="PepSY"/>
    <property type="match status" value="2"/>
</dbReference>
<evidence type="ECO:0000259" key="3">
    <source>
        <dbReference type="Pfam" id="PF03413"/>
    </source>
</evidence>
<feature type="compositionally biased region" description="Basic and acidic residues" evidence="1">
    <location>
        <begin position="28"/>
        <end position="37"/>
    </location>
</feature>
<gene>
    <name evidence="4" type="ORF">FEZ53_06205</name>
</gene>
<reference evidence="4 5" key="1">
    <citation type="submission" date="2019-05" db="EMBL/GenBank/DDBJ databases">
        <title>The metagenome of a microbial culture collection derived from dairy environment covers the genomic content of the human microbiome.</title>
        <authorList>
            <person name="Roder T."/>
            <person name="Wuthrich D."/>
            <person name="Sattari Z."/>
            <person name="Von Ah U."/>
            <person name="Bar C."/>
            <person name="Ronchi F."/>
            <person name="Macpherson A.J."/>
            <person name="Ganal-Vonarburg S.C."/>
            <person name="Bruggmann R."/>
            <person name="Vergeres G."/>
        </authorList>
    </citation>
    <scope>NUCLEOTIDE SEQUENCE [LARGE SCALE GENOMIC DNA]</scope>
    <source>
        <strain evidence="4 5">FAM 20833</strain>
    </source>
</reference>
<proteinExistence type="predicted"/>
<dbReference type="OrthoDB" id="2418653at2"/>
<dbReference type="RefSeq" id="WP_138405809.1">
    <property type="nucleotide sequence ID" value="NZ_JBOIIW010000001.1"/>
</dbReference>
<dbReference type="AlphaFoldDB" id="A0A5R9B6A1"/>
<feature type="chain" id="PRO_5039709239" evidence="2">
    <location>
        <begin position="18"/>
        <end position="187"/>
    </location>
</feature>
<feature type="domain" description="PepSY" evidence="3">
    <location>
        <begin position="127"/>
        <end position="182"/>
    </location>
</feature>
<feature type="domain" description="PepSY" evidence="3">
    <location>
        <begin position="51"/>
        <end position="108"/>
    </location>
</feature>
<dbReference type="EMBL" id="VBTJ01000001">
    <property type="protein sequence ID" value="TLP91876.1"/>
    <property type="molecule type" value="Genomic_DNA"/>
</dbReference>
<name>A0A5R9B6A1_STAXY</name>
<accession>A0A5R9B6A1</accession>
<dbReference type="Gene3D" id="3.10.450.40">
    <property type="match status" value="2"/>
</dbReference>